<sequence length="322" mass="35964">MKKYGFLLSGKWVGLFVLTVVASLVCLYLASWQMSRKEALDFSNERISQNYDTAPLDFADDSSLFASAYSELRWQPVTMTGQYLSEHQLLVRNRPYNGLNGYEVLVPFQTDQGHIVVVNRGWMEAAFGDAGSTASPVPAPPTGQVTITVRLVEGEIDTGASSVDGQITSIDLPEVAEVTGLDVDTVNYGVMASESPAPASTPVAKDKPEEDYGPNLSYSVQWYCFAAMFYIAYFWSARQKVRNDELDAQVAAELEAYFGQFYDADGTYIGDEDEEVVRRRMEFVDDMPAHMKSIVRPKAPKRSKKITDEEVEDALLDEQLYR</sequence>
<gene>
    <name evidence="7" type="ORF">E4U03_03995</name>
</gene>
<evidence type="ECO:0000256" key="6">
    <source>
        <dbReference type="RuleBase" id="RU363076"/>
    </source>
</evidence>
<keyword evidence="3 6" id="KW-0812">Transmembrane</keyword>
<dbReference type="Proteomes" id="UP000297951">
    <property type="component" value="Unassembled WGS sequence"/>
</dbReference>
<dbReference type="PROSITE" id="PS50895">
    <property type="entry name" value="SURF1"/>
    <property type="match status" value="1"/>
</dbReference>
<dbReference type="OrthoDB" id="9807214at2"/>
<comment type="caution">
    <text evidence="7">The sequence shown here is derived from an EMBL/GenBank/DDBJ whole genome shotgun (WGS) entry which is preliminary data.</text>
</comment>
<name>A0A4Y9F4L2_9MICC</name>
<keyword evidence="6" id="KW-1003">Cell membrane</keyword>
<dbReference type="PANTHER" id="PTHR23427:SF2">
    <property type="entry name" value="SURFEIT LOCUS PROTEIN 1"/>
    <property type="match status" value="1"/>
</dbReference>
<dbReference type="PANTHER" id="PTHR23427">
    <property type="entry name" value="SURFEIT LOCUS PROTEIN"/>
    <property type="match status" value="1"/>
</dbReference>
<comment type="caution">
    <text evidence="6">Lacks conserved residue(s) required for the propagation of feature annotation.</text>
</comment>
<keyword evidence="5 6" id="KW-0472">Membrane</keyword>
<dbReference type="STRING" id="85336.A7979_00015"/>
<evidence type="ECO:0000313" key="7">
    <source>
        <dbReference type="EMBL" id="TFU23128.1"/>
    </source>
</evidence>
<proteinExistence type="inferred from homology"/>
<dbReference type="RefSeq" id="WP_135011704.1">
    <property type="nucleotide sequence ID" value="NZ_JADGLK010000010.1"/>
</dbReference>
<accession>A0A4Y9F4L2</accession>
<reference evidence="7 8" key="1">
    <citation type="submission" date="2019-03" db="EMBL/GenBank/DDBJ databases">
        <title>Diversity of the mouse oral microbiome.</title>
        <authorList>
            <person name="Joseph S."/>
            <person name="Aduse-Opoku J."/>
            <person name="Curtis M."/>
            <person name="Wade W."/>
            <person name="Hashim A."/>
        </authorList>
    </citation>
    <scope>NUCLEOTIDE SEQUENCE [LARGE SCALE GENOMIC DNA]</scope>
    <source>
        <strain evidence="8">irhom_31</strain>
    </source>
</reference>
<comment type="subcellular location">
    <subcellularLocation>
        <location evidence="6">Cell membrane</location>
        <topology evidence="6">Multi-pass membrane protein</topology>
    </subcellularLocation>
    <subcellularLocation>
        <location evidence="1">Membrane</location>
    </subcellularLocation>
</comment>
<protein>
    <recommendedName>
        <fullName evidence="6">SURF1-like protein</fullName>
    </recommendedName>
</protein>
<dbReference type="InterPro" id="IPR002994">
    <property type="entry name" value="Surf1/Shy1"/>
</dbReference>
<dbReference type="AlphaFoldDB" id="A0A4Y9F4L2"/>
<evidence type="ECO:0000256" key="3">
    <source>
        <dbReference type="ARBA" id="ARBA00022692"/>
    </source>
</evidence>
<dbReference type="InterPro" id="IPR045214">
    <property type="entry name" value="Surf1/Surf4"/>
</dbReference>
<feature type="transmembrane region" description="Helical" evidence="6">
    <location>
        <begin position="12"/>
        <end position="30"/>
    </location>
</feature>
<evidence type="ECO:0000256" key="2">
    <source>
        <dbReference type="ARBA" id="ARBA00007165"/>
    </source>
</evidence>
<keyword evidence="4 6" id="KW-1133">Transmembrane helix</keyword>
<evidence type="ECO:0000256" key="5">
    <source>
        <dbReference type="ARBA" id="ARBA00023136"/>
    </source>
</evidence>
<evidence type="ECO:0000256" key="1">
    <source>
        <dbReference type="ARBA" id="ARBA00004370"/>
    </source>
</evidence>
<dbReference type="EMBL" id="SPQC01000010">
    <property type="protein sequence ID" value="TFU23128.1"/>
    <property type="molecule type" value="Genomic_DNA"/>
</dbReference>
<dbReference type="GO" id="GO:0005886">
    <property type="term" value="C:plasma membrane"/>
    <property type="evidence" value="ECO:0007669"/>
    <property type="project" value="UniProtKB-SubCell"/>
</dbReference>
<organism evidence="7 8">
    <name type="scientific">Rothia nasimurium</name>
    <dbReference type="NCBI Taxonomy" id="85336"/>
    <lineage>
        <taxon>Bacteria</taxon>
        <taxon>Bacillati</taxon>
        <taxon>Actinomycetota</taxon>
        <taxon>Actinomycetes</taxon>
        <taxon>Micrococcales</taxon>
        <taxon>Micrococcaceae</taxon>
        <taxon>Rothia</taxon>
    </lineage>
</organism>
<comment type="similarity">
    <text evidence="2 6">Belongs to the SURF1 family.</text>
</comment>
<evidence type="ECO:0000256" key="4">
    <source>
        <dbReference type="ARBA" id="ARBA00022989"/>
    </source>
</evidence>
<dbReference type="Pfam" id="PF02104">
    <property type="entry name" value="SURF1"/>
    <property type="match status" value="1"/>
</dbReference>
<evidence type="ECO:0000313" key="8">
    <source>
        <dbReference type="Proteomes" id="UP000297951"/>
    </source>
</evidence>
<dbReference type="CDD" id="cd06662">
    <property type="entry name" value="SURF1"/>
    <property type="match status" value="1"/>
</dbReference>